<comment type="caution">
    <text evidence="3">The sequence shown here is derived from an EMBL/GenBank/DDBJ whole genome shotgun (WGS) entry which is preliminary data.</text>
</comment>
<dbReference type="Proteomes" id="UP000094444">
    <property type="component" value="Unassembled WGS sequence"/>
</dbReference>
<evidence type="ECO:0000313" key="4">
    <source>
        <dbReference type="Proteomes" id="UP000094444"/>
    </source>
</evidence>
<gene>
    <name evidence="3" type="ORF">DHEL01_v205702</name>
</gene>
<sequence length="212" mass="22662">MTNSSLFTFSDEFKEWAKQEDMVNNQMNTNWIPAYVIITLIPIGFIVCAALASRKETKRQAATGTDEHEDGNKSIELSDLEAGLAKGKGPATTMATIEAAAAAAAVTAETGTTPTYPPRTRTRADSLGSDTGAVIGEGASQRADGDSSQPRRQQRRRTLIGRQNWAQESAVAGPSSSSSSSAGRREGHGAYYLAECPRVMLTSRVLVLKCSF</sequence>
<reference evidence="3" key="1">
    <citation type="submission" date="2017-09" db="EMBL/GenBank/DDBJ databases">
        <title>Polyketide synthases of a Diaporthe helianthi virulent isolate.</title>
        <authorList>
            <person name="Baroncelli R."/>
        </authorList>
    </citation>
    <scope>NUCLEOTIDE SEQUENCE [LARGE SCALE GENOMIC DNA]</scope>
    <source>
        <strain evidence="3">7/96</strain>
    </source>
</reference>
<feature type="transmembrane region" description="Helical" evidence="2">
    <location>
        <begin position="32"/>
        <end position="52"/>
    </location>
</feature>
<accession>A0A2P5I098</accession>
<evidence type="ECO:0000256" key="2">
    <source>
        <dbReference type="SAM" id="Phobius"/>
    </source>
</evidence>
<dbReference type="AlphaFoldDB" id="A0A2P5I098"/>
<dbReference type="OrthoDB" id="5205762at2759"/>
<evidence type="ECO:0000256" key="1">
    <source>
        <dbReference type="SAM" id="MobiDB-lite"/>
    </source>
</evidence>
<keyword evidence="4" id="KW-1185">Reference proteome</keyword>
<dbReference type="InParanoid" id="A0A2P5I098"/>
<proteinExistence type="predicted"/>
<keyword evidence="2" id="KW-1133">Transmembrane helix</keyword>
<dbReference type="EMBL" id="MAVT02000429">
    <property type="protein sequence ID" value="POS75901.1"/>
    <property type="molecule type" value="Genomic_DNA"/>
</dbReference>
<protein>
    <submittedName>
        <fullName evidence="3">Uncharacterized protein</fullName>
    </submittedName>
</protein>
<keyword evidence="2" id="KW-0812">Transmembrane</keyword>
<keyword evidence="2" id="KW-0472">Membrane</keyword>
<organism evidence="3 4">
    <name type="scientific">Diaporthe helianthi</name>
    <dbReference type="NCBI Taxonomy" id="158607"/>
    <lineage>
        <taxon>Eukaryota</taxon>
        <taxon>Fungi</taxon>
        <taxon>Dikarya</taxon>
        <taxon>Ascomycota</taxon>
        <taxon>Pezizomycotina</taxon>
        <taxon>Sordariomycetes</taxon>
        <taxon>Sordariomycetidae</taxon>
        <taxon>Diaporthales</taxon>
        <taxon>Diaporthaceae</taxon>
        <taxon>Diaporthe</taxon>
    </lineage>
</organism>
<feature type="region of interest" description="Disordered" evidence="1">
    <location>
        <begin position="108"/>
        <end position="185"/>
    </location>
</feature>
<name>A0A2P5I098_DIAHE</name>
<evidence type="ECO:0000313" key="3">
    <source>
        <dbReference type="EMBL" id="POS75901.1"/>
    </source>
</evidence>